<dbReference type="Pfam" id="PF13538">
    <property type="entry name" value="UvrD_C_2"/>
    <property type="match status" value="1"/>
</dbReference>
<dbReference type="GO" id="GO:0005737">
    <property type="term" value="C:cytoplasm"/>
    <property type="evidence" value="ECO:0007669"/>
    <property type="project" value="UniProtKB-ARBA"/>
</dbReference>
<dbReference type="Pfam" id="PF09848">
    <property type="entry name" value="SLFN-g3_helicase"/>
    <property type="match status" value="1"/>
</dbReference>
<evidence type="ECO:0000259" key="10">
    <source>
        <dbReference type="Pfam" id="PF21026"/>
    </source>
</evidence>
<dbReference type="Gene3D" id="3.40.50.300">
    <property type="entry name" value="P-loop containing nucleotide triphosphate hydrolases"/>
    <property type="match status" value="1"/>
</dbReference>
<evidence type="ECO:0000256" key="2">
    <source>
        <dbReference type="ARBA" id="ARBA00010114"/>
    </source>
</evidence>
<evidence type="ECO:0000259" key="7">
    <source>
        <dbReference type="Pfam" id="PF09848"/>
    </source>
</evidence>
<evidence type="ECO:0000313" key="12">
    <source>
        <dbReference type="Proteomes" id="UP000593571"/>
    </source>
</evidence>
<name>A0A7J8GFP7_ROUAE</name>
<evidence type="ECO:0000256" key="4">
    <source>
        <dbReference type="ARBA" id="ARBA00022801"/>
    </source>
</evidence>
<dbReference type="PANTHER" id="PTHR12155:SF43">
    <property type="entry name" value="SCHLAFEN FAMILY MEMBER 13"/>
    <property type="match status" value="1"/>
</dbReference>
<dbReference type="InterPro" id="IPR029684">
    <property type="entry name" value="Schlafen"/>
</dbReference>
<dbReference type="SUPFAM" id="SSF52540">
    <property type="entry name" value="P-loop containing nucleoside triphosphate hydrolases"/>
    <property type="match status" value="1"/>
</dbReference>
<proteinExistence type="inferred from homology"/>
<feature type="domain" description="Poxin-Schlafen/Schlafen-like N-terminal" evidence="9">
    <location>
        <begin position="153"/>
        <end position="265"/>
    </location>
</feature>
<dbReference type="GO" id="GO:0005524">
    <property type="term" value="F:ATP binding"/>
    <property type="evidence" value="ECO:0007669"/>
    <property type="project" value="UniProtKB-KW"/>
</dbReference>
<dbReference type="EMBL" id="JACASE010000006">
    <property type="protein sequence ID" value="KAF6458924.1"/>
    <property type="molecule type" value="Genomic_DNA"/>
</dbReference>
<accession>A0A7J8GFP7</accession>
<dbReference type="GO" id="GO:0016787">
    <property type="term" value="F:hydrolase activity"/>
    <property type="evidence" value="ECO:0007669"/>
    <property type="project" value="UniProtKB-KW"/>
</dbReference>
<evidence type="ECO:0000256" key="5">
    <source>
        <dbReference type="ARBA" id="ARBA00022840"/>
    </source>
</evidence>
<keyword evidence="3" id="KW-0547">Nucleotide-binding</keyword>
<keyword evidence="12" id="KW-1185">Reference proteome</keyword>
<feature type="domain" description="Schlafen GTPase-like" evidence="10">
    <location>
        <begin position="462"/>
        <end position="599"/>
    </location>
</feature>
<dbReference type="Pfam" id="PF04326">
    <property type="entry name" value="SLFN_AlbA_2"/>
    <property type="match status" value="1"/>
</dbReference>
<organism evidence="11 12">
    <name type="scientific">Rousettus aegyptiacus</name>
    <name type="common">Egyptian fruit bat</name>
    <name type="synonym">Pteropus aegyptiacus</name>
    <dbReference type="NCBI Taxonomy" id="9407"/>
    <lineage>
        <taxon>Eukaryota</taxon>
        <taxon>Metazoa</taxon>
        <taxon>Chordata</taxon>
        <taxon>Craniata</taxon>
        <taxon>Vertebrata</taxon>
        <taxon>Euteleostomi</taxon>
        <taxon>Mammalia</taxon>
        <taxon>Eutheria</taxon>
        <taxon>Laurasiatheria</taxon>
        <taxon>Chiroptera</taxon>
        <taxon>Yinpterochiroptera</taxon>
        <taxon>Pteropodoidea</taxon>
        <taxon>Pteropodidae</taxon>
        <taxon>Rousettinae</taxon>
        <taxon>Rousettus</taxon>
    </lineage>
</organism>
<keyword evidence="4" id="KW-0378">Hydrolase</keyword>
<dbReference type="InterPro" id="IPR018647">
    <property type="entry name" value="SLFN_3-like_DNA/RNA_helicase"/>
</dbReference>
<dbReference type="FunFam" id="3.40.50.300:FF:001322">
    <property type="entry name" value="Schlafen family member 11"/>
    <property type="match status" value="1"/>
</dbReference>
<dbReference type="GO" id="GO:0000049">
    <property type="term" value="F:tRNA binding"/>
    <property type="evidence" value="ECO:0007669"/>
    <property type="project" value="TreeGrafter"/>
</dbReference>
<dbReference type="InterPro" id="IPR048729">
    <property type="entry name" value="SLFN_GTPase-like"/>
</dbReference>
<keyword evidence="5" id="KW-0067">ATP-binding</keyword>
<reference evidence="11 12" key="1">
    <citation type="journal article" date="2020" name="Nature">
        <title>Six reference-quality genomes reveal evolution of bat adaptations.</title>
        <authorList>
            <person name="Jebb D."/>
            <person name="Huang Z."/>
            <person name="Pippel M."/>
            <person name="Hughes G.M."/>
            <person name="Lavrichenko K."/>
            <person name="Devanna P."/>
            <person name="Winkler S."/>
            <person name="Jermiin L.S."/>
            <person name="Skirmuntt E.C."/>
            <person name="Katzourakis A."/>
            <person name="Burkitt-Gray L."/>
            <person name="Ray D.A."/>
            <person name="Sullivan K.A.M."/>
            <person name="Roscito J.G."/>
            <person name="Kirilenko B.M."/>
            <person name="Davalos L.M."/>
            <person name="Corthals A.P."/>
            <person name="Power M.L."/>
            <person name="Jones G."/>
            <person name="Ransome R.D."/>
            <person name="Dechmann D.K.N."/>
            <person name="Locatelli A.G."/>
            <person name="Puechmaille S.J."/>
            <person name="Fedrigo O."/>
            <person name="Jarvis E.D."/>
            <person name="Hiller M."/>
            <person name="Vernes S.C."/>
            <person name="Myers E.W."/>
            <person name="Teeling E.C."/>
        </authorList>
    </citation>
    <scope>NUCLEOTIDE SEQUENCE [LARGE SCALE GENOMIC DNA]</scope>
    <source>
        <strain evidence="11">MRouAeg1</strain>
        <tissue evidence="11">Muscle</tissue>
    </source>
</reference>
<feature type="domain" description="UvrD-like helicase C-terminal" evidence="8">
    <location>
        <begin position="906"/>
        <end position="953"/>
    </location>
</feature>
<feature type="domain" description="Schlafen AlbA-2" evidence="6">
    <location>
        <begin position="267"/>
        <end position="385"/>
    </location>
</feature>
<dbReference type="OrthoDB" id="6052143at2759"/>
<comment type="cofactor">
    <cofactor evidence="1">
        <name>Mg(2+)</name>
        <dbReference type="ChEBI" id="CHEBI:18420"/>
    </cofactor>
</comment>
<dbReference type="Pfam" id="PF17057">
    <property type="entry name" value="B3R"/>
    <property type="match status" value="1"/>
</dbReference>
<comment type="similarity">
    <text evidence="2">Belongs to the Schlafen family. Subgroup III subfamily.</text>
</comment>
<dbReference type="InterPro" id="IPR038461">
    <property type="entry name" value="Schlafen_AlbA_2_dom_sf"/>
</dbReference>
<dbReference type="InterPro" id="IPR031450">
    <property type="entry name" value="Poxin-SLFN/SLFN_N"/>
</dbReference>
<dbReference type="InterPro" id="IPR007421">
    <property type="entry name" value="Schlafen_AlbA_2_dom"/>
</dbReference>
<dbReference type="GO" id="GO:0051607">
    <property type="term" value="P:defense response to virus"/>
    <property type="evidence" value="ECO:0007669"/>
    <property type="project" value="TreeGrafter"/>
</dbReference>
<dbReference type="InterPro" id="IPR027785">
    <property type="entry name" value="UvrD-like_helicase_C"/>
</dbReference>
<evidence type="ECO:0000256" key="3">
    <source>
        <dbReference type="ARBA" id="ARBA00022741"/>
    </source>
</evidence>
<evidence type="ECO:0000259" key="8">
    <source>
        <dbReference type="Pfam" id="PF13538"/>
    </source>
</evidence>
<evidence type="ECO:0000259" key="6">
    <source>
        <dbReference type="Pfam" id="PF04326"/>
    </source>
</evidence>
<evidence type="ECO:0000313" key="11">
    <source>
        <dbReference type="EMBL" id="KAF6458924.1"/>
    </source>
</evidence>
<dbReference type="Proteomes" id="UP000593571">
    <property type="component" value="Unassembled WGS sequence"/>
</dbReference>
<sequence length="958" mass="109626">MFVVFSFVLYFKFTNHETVKPRTPPSIKPGKTRNPRQCALSLDPQPRCVFAGVLCNFQVLMDMENHNSSLVVELSYPDLVINVGQITLSEVNRNGLEDTQRDQERKKIIQAACALLNSGGGVIRMAMANNHEHPVEMGQDLERSLREFIPSSELQTFFETKQQGRCFYIFVKSWSSGPVSEDGSTNPRICSLSSSLYHRSGTSAILMDSRDVFKFLKTKKSNAKTLEEEPSCKVRKVEHRQLHKLNPASLIFQKDQLEYGEILPFPESQHVEFKQFSTKRIPEYVKNIIPKYISAFANTEGGYLFIGVHDKSKKVLGCAKENVDIDLLKKKTEDAIHKLPRVHFCQSRCQIDFTLKILDVVANGELYGYVCVIRVEPSCCPVFSEVPKSWMVKGENICSLTTEEWVGMMMDTDPDLQNFSKDFESQLSLCSRPPHTRPVYSKKGLEHKETLQQHLFSVPLEGLQCTPESLWKELTSEHEGLEELIHKQIHPFSRGLLILSRSWAVDLNLQEKQGVICDALLVAQNSPPMLYTILEKQDADGQLYCTRTAFTLKQKLVNTGGYTGKLCVMTRVLHLSPESNTESFEGSGSLIYYPESYYLVDIQQMEALLQSLVIVLLSFRSFLSDQLGCEILNLLTMQQYEILSKNLRKNRELFIHGLPGSGKTIIAMMIMNKIKNNFGCEENEILYVCENQLLKDFIGKKNICHAVTRTTFMRNLNFEKIQHIIIDEAQNFRMENGDWYDKAKIITQRRKDRPGILWIFLDYFQTSHMDFSGLPDLSAQNSREELNRVVRNADPIAKYLQDKMEMIKKMPPPNIPPGSLEILHEAEWAQGVQGNCEIKWFSAMSGIITYVVDKCQFFLRGGYSPEDIAVLFSKTLEVEKYKDNFQKAMKKRRMSQNNDTSILASHILLDSVRRFSGLERNIVFGINPRAAEPAIFDNLLLCLASRARKHLYILMLRC</sequence>
<comment type="caution">
    <text evidence="11">The sequence shown here is derived from an EMBL/GenBank/DDBJ whole genome shotgun (WGS) entry which is preliminary data.</text>
</comment>
<dbReference type="Gene3D" id="3.30.950.30">
    <property type="entry name" value="Schlafen, AAA domain"/>
    <property type="match status" value="1"/>
</dbReference>
<gene>
    <name evidence="11" type="ORF">HJG63_018016</name>
</gene>
<protein>
    <submittedName>
        <fullName evidence="11">Schlafen family member 11</fullName>
    </submittedName>
</protein>
<evidence type="ECO:0000259" key="9">
    <source>
        <dbReference type="Pfam" id="PF17057"/>
    </source>
</evidence>
<evidence type="ECO:0000256" key="1">
    <source>
        <dbReference type="ARBA" id="ARBA00001946"/>
    </source>
</evidence>
<feature type="domain" description="Schlafen group 3-like DNA/RNA helicase" evidence="7">
    <location>
        <begin position="653"/>
        <end position="769"/>
    </location>
</feature>
<dbReference type="PANTHER" id="PTHR12155">
    <property type="entry name" value="SCHLAFEN"/>
    <property type="match status" value="1"/>
</dbReference>
<dbReference type="FunFam" id="3.30.950.30:FF:000002">
    <property type="entry name" value="Schlafen family member 11"/>
    <property type="match status" value="1"/>
</dbReference>
<dbReference type="Pfam" id="PF21026">
    <property type="entry name" value="SLFN_GTPase-like"/>
    <property type="match status" value="1"/>
</dbReference>
<dbReference type="InterPro" id="IPR027417">
    <property type="entry name" value="P-loop_NTPase"/>
</dbReference>
<dbReference type="AlphaFoldDB" id="A0A7J8GFP7"/>